<keyword evidence="4" id="KW-0520">NAD</keyword>
<name>A0A1B1SDJ9_9BACT</name>
<dbReference type="Gene3D" id="3.40.50.720">
    <property type="entry name" value="NAD(P)-binding Rossmann-like Domain"/>
    <property type="match status" value="1"/>
</dbReference>
<dbReference type="InterPro" id="IPR000683">
    <property type="entry name" value="Gfo/Idh/MocA-like_OxRdtase_N"/>
</dbReference>
<organism evidence="9 10">
    <name type="scientific">Muribaculum intestinale</name>
    <dbReference type="NCBI Taxonomy" id="1796646"/>
    <lineage>
        <taxon>Bacteria</taxon>
        <taxon>Pseudomonadati</taxon>
        <taxon>Bacteroidota</taxon>
        <taxon>Bacteroidia</taxon>
        <taxon>Bacteroidales</taxon>
        <taxon>Muribaculaceae</taxon>
        <taxon>Muribaculum</taxon>
    </lineage>
</organism>
<dbReference type="Proteomes" id="UP000186351">
    <property type="component" value="Chromosome"/>
</dbReference>
<comment type="cofactor">
    <cofactor evidence="1">
        <name>NAD(+)</name>
        <dbReference type="ChEBI" id="CHEBI:57540"/>
    </cofactor>
</comment>
<dbReference type="Gene3D" id="3.30.360.10">
    <property type="entry name" value="Dihydrodipicolinate Reductase, domain 2"/>
    <property type="match status" value="1"/>
</dbReference>
<evidence type="ECO:0000313" key="10">
    <source>
        <dbReference type="Proteomes" id="UP000186351"/>
    </source>
</evidence>
<gene>
    <name evidence="9" type="ORF">A4V02_12565</name>
</gene>
<evidence type="ECO:0000256" key="1">
    <source>
        <dbReference type="ARBA" id="ARBA00001911"/>
    </source>
</evidence>
<dbReference type="SUPFAM" id="SSF51735">
    <property type="entry name" value="NAD(P)-binding Rossmann-fold domains"/>
    <property type="match status" value="1"/>
</dbReference>
<accession>A0A1Z2XG66</accession>
<evidence type="ECO:0000256" key="6">
    <source>
        <dbReference type="SAM" id="SignalP"/>
    </source>
</evidence>
<keyword evidence="5" id="KW-0326">Glycosidase</keyword>
<dbReference type="GO" id="GO:0000166">
    <property type="term" value="F:nucleotide binding"/>
    <property type="evidence" value="ECO:0007669"/>
    <property type="project" value="InterPro"/>
</dbReference>
<evidence type="ECO:0000313" key="9">
    <source>
        <dbReference type="EMBL" id="ANU64875.2"/>
    </source>
</evidence>
<evidence type="ECO:0000256" key="4">
    <source>
        <dbReference type="ARBA" id="ARBA00023027"/>
    </source>
</evidence>
<keyword evidence="6" id="KW-0732">Signal</keyword>
<dbReference type="PANTHER" id="PTHR43818:SF1">
    <property type="entry name" value="GLYCOSYL HYDROLASE FAMILY 109 PROTEIN"/>
    <property type="match status" value="1"/>
</dbReference>
<dbReference type="InterPro" id="IPR049303">
    <property type="entry name" value="Glyco_hydro_109_C"/>
</dbReference>
<dbReference type="InterPro" id="IPR050463">
    <property type="entry name" value="Gfo/Idh/MocA_oxidrdct_glycsds"/>
</dbReference>
<feature type="chain" id="PRO_5012836807" evidence="6">
    <location>
        <begin position="22"/>
        <end position="480"/>
    </location>
</feature>
<evidence type="ECO:0000256" key="2">
    <source>
        <dbReference type="ARBA" id="ARBA00009329"/>
    </source>
</evidence>
<dbReference type="OrthoDB" id="9771072at2"/>
<dbReference type="GeneID" id="65537708"/>
<evidence type="ECO:0000256" key="3">
    <source>
        <dbReference type="ARBA" id="ARBA00022801"/>
    </source>
</evidence>
<dbReference type="InterPro" id="IPR036291">
    <property type="entry name" value="NAD(P)-bd_dom_sf"/>
</dbReference>
<evidence type="ECO:0000259" key="8">
    <source>
        <dbReference type="Pfam" id="PF21252"/>
    </source>
</evidence>
<feature type="signal peptide" evidence="6">
    <location>
        <begin position="1"/>
        <end position="21"/>
    </location>
</feature>
<evidence type="ECO:0000259" key="7">
    <source>
        <dbReference type="Pfam" id="PF01408"/>
    </source>
</evidence>
<sequence length="480" mass="53822">MKKVIALLAATLFALSPEISAADGTPASVKCNAYNPIRTEVPQRAKGQTDMLEFAAAPIDTVRIGFIGLGMRGPSAVERFTHIPGTRIVALCDLEPARVDSAQMILRRAGLPDAAGYSGSEDAWKKLCERKDIDLVYIVTDWKTHAPMGVYAMEHGKHVAIEVPAAINLDEIWQLINTSERTRRHCMQLENCIYDFFEMNTLNMAQQGLFGEVLHVEGSYIHDLKEFWPYYHNDWRMKYNIDHRGDVYPTHGVGPACQLLDIHRGDRMTTLVSMDTKAVNGPAYIEETTGKRPETFLNGDHTMTMIRTANGKTIHIQHDVLTPRPYSRMYQLTGTKGFANKYPSQGYAFEPEQIADNGTMPDHENLSAHSFISSAQKKALEEKYTHPIIREVGEQAKKVGGHGGMDYIMDYRLIYCLRNGLPLDMDVYDLAEWCSLIPLSEISINNGSAPVEVPDFTRGAWNRVKGYRHAMAAPAKDVMK</sequence>
<evidence type="ECO:0000256" key="5">
    <source>
        <dbReference type="ARBA" id="ARBA00023295"/>
    </source>
</evidence>
<protein>
    <submittedName>
        <fullName evidence="9">Glycosyl hydrolase</fullName>
    </submittedName>
</protein>
<dbReference type="GO" id="GO:0016798">
    <property type="term" value="F:hydrolase activity, acting on glycosyl bonds"/>
    <property type="evidence" value="ECO:0007669"/>
    <property type="project" value="UniProtKB-KW"/>
</dbReference>
<reference evidence="10" key="1">
    <citation type="submission" date="2016-04" db="EMBL/GenBank/DDBJ databases">
        <title>Complete Genome Sequences of Twelve Strains of a Stable Defined Moderately Diverse Mouse Microbiota 2 (sDMDMm2).</title>
        <authorList>
            <person name="Uchimura Y."/>
            <person name="Wyss M."/>
            <person name="Brugiroux S."/>
            <person name="Limenitakis J.P."/>
            <person name="Stecher B."/>
            <person name="McCoy K.D."/>
            <person name="Macpherson A.J."/>
        </authorList>
    </citation>
    <scope>NUCLEOTIDE SEQUENCE [LARGE SCALE GENOMIC DNA]</scope>
    <source>
        <strain evidence="10">YL27</strain>
    </source>
</reference>
<feature type="domain" description="Gfo/Idh/MocA-like oxidoreductase N-terminal" evidence="7">
    <location>
        <begin position="62"/>
        <end position="186"/>
    </location>
</feature>
<dbReference type="EMBL" id="CP015402">
    <property type="protein sequence ID" value="ANU64875.2"/>
    <property type="molecule type" value="Genomic_DNA"/>
</dbReference>
<accession>A0A1B1SDJ9</accession>
<feature type="domain" description="Glycosyl hydrolase 109 C-terminal" evidence="8">
    <location>
        <begin position="199"/>
        <end position="345"/>
    </location>
</feature>
<dbReference type="Pfam" id="PF01408">
    <property type="entry name" value="GFO_IDH_MocA"/>
    <property type="match status" value="1"/>
</dbReference>
<keyword evidence="10" id="KW-1185">Reference proteome</keyword>
<dbReference type="AlphaFoldDB" id="A0A1B1SDJ9"/>
<dbReference type="PANTHER" id="PTHR43818">
    <property type="entry name" value="BCDNA.GH03377"/>
    <property type="match status" value="1"/>
</dbReference>
<keyword evidence="3 9" id="KW-0378">Hydrolase</keyword>
<proteinExistence type="inferred from homology"/>
<dbReference type="STRING" id="1796646.A4V02_12565"/>
<dbReference type="RefSeq" id="WP_084274143.1">
    <property type="nucleotide sequence ID" value="NZ_CAJTAP010000009.1"/>
</dbReference>
<dbReference type="Pfam" id="PF21252">
    <property type="entry name" value="Glyco_hydro_109_C"/>
    <property type="match status" value="1"/>
</dbReference>
<comment type="similarity">
    <text evidence="2">Belongs to the Gfo/Idh/MocA family. Glycosyl hydrolase 109 subfamily.</text>
</comment>
<dbReference type="SUPFAM" id="SSF55347">
    <property type="entry name" value="Glyceraldehyde-3-phosphate dehydrogenase-like, C-terminal domain"/>
    <property type="match status" value="1"/>
</dbReference>
<dbReference type="KEGG" id="pary:A4V02_12565"/>